<sequence length="166" mass="19297">MKLPTHKKIDPAMREYMHFLHNLDPARFTIRRIGERYGFKDSTVVKVVKEFSLIKFIKYNRLCKLEDKRISLAESVLQAKEASYSATKGYIHVGNEVEDEEHDFKGDKDSVDWVYRQSIQVESLSAFPLASTRDPMPKRVDVDMTVSNTKNVKVINWIDPTDKVVF</sequence>
<dbReference type="AlphaFoldDB" id="L1LBG0"/>
<keyword evidence="2" id="KW-1185">Reference proteome</keyword>
<evidence type="ECO:0000313" key="2">
    <source>
        <dbReference type="Proteomes" id="UP000031512"/>
    </source>
</evidence>
<reference evidence="1 2" key="1">
    <citation type="journal article" date="2012" name="BMC Genomics">
        <title>Comparative genomic analysis and phylogenetic position of Theileria equi.</title>
        <authorList>
            <person name="Kappmeyer L.S."/>
            <person name="Thiagarajan M."/>
            <person name="Herndon D.R."/>
            <person name="Ramsay J.D."/>
            <person name="Caler E."/>
            <person name="Djikeng A."/>
            <person name="Gillespie J.J."/>
            <person name="Lau A.O."/>
            <person name="Roalson E.H."/>
            <person name="Silva J.C."/>
            <person name="Silva M.G."/>
            <person name="Suarez C.E."/>
            <person name="Ueti M.W."/>
            <person name="Nene V.M."/>
            <person name="Mealey R.H."/>
            <person name="Knowles D.P."/>
            <person name="Brayton K.A."/>
        </authorList>
    </citation>
    <scope>NUCLEOTIDE SEQUENCE [LARGE SCALE GENOMIC DNA]</scope>
    <source>
        <strain evidence="1 2">WA</strain>
    </source>
</reference>
<dbReference type="KEGG" id="beq:BEWA_049750"/>
<protein>
    <submittedName>
        <fullName evidence="1">Uncharacterized protein</fullName>
    </submittedName>
</protein>
<dbReference type="VEuPathDB" id="PiroplasmaDB:BEWA_049750"/>
<dbReference type="OrthoDB" id="360191at2759"/>
<proteinExistence type="predicted"/>
<organism evidence="1 2">
    <name type="scientific">Theileria equi strain WA</name>
    <dbReference type="NCBI Taxonomy" id="1537102"/>
    <lineage>
        <taxon>Eukaryota</taxon>
        <taxon>Sar</taxon>
        <taxon>Alveolata</taxon>
        <taxon>Apicomplexa</taxon>
        <taxon>Aconoidasida</taxon>
        <taxon>Piroplasmida</taxon>
        <taxon>Theileriidae</taxon>
        <taxon>Theileria</taxon>
    </lineage>
</organism>
<accession>L1LBG0</accession>
<dbReference type="RefSeq" id="XP_004831960.1">
    <property type="nucleotide sequence ID" value="XM_004831903.1"/>
</dbReference>
<dbReference type="Proteomes" id="UP000031512">
    <property type="component" value="Unassembled WGS sequence"/>
</dbReference>
<dbReference type="EMBL" id="ACOU01000007">
    <property type="protein sequence ID" value="EKX72508.1"/>
    <property type="molecule type" value="Genomic_DNA"/>
</dbReference>
<dbReference type="GeneID" id="15804151"/>
<name>L1LBG0_THEEQ</name>
<gene>
    <name evidence="1" type="ORF">BEWA_049750</name>
</gene>
<evidence type="ECO:0000313" key="1">
    <source>
        <dbReference type="EMBL" id="EKX72508.1"/>
    </source>
</evidence>
<dbReference type="eggNOG" id="ENOG502SNDQ">
    <property type="taxonomic scope" value="Eukaryota"/>
</dbReference>
<comment type="caution">
    <text evidence="1">The sequence shown here is derived from an EMBL/GenBank/DDBJ whole genome shotgun (WGS) entry which is preliminary data.</text>
</comment>